<dbReference type="InterPro" id="IPR024337">
    <property type="entry name" value="tRNA_splic_suSen54"/>
</dbReference>
<gene>
    <name evidence="6" type="primary">sen54</name>
    <name evidence="5" type="ORF">SJAG_00754</name>
</gene>
<keyword evidence="2" id="KW-0819">tRNA processing</keyword>
<name>B6JWH8_SCHJY</name>
<dbReference type="STRING" id="402676.B6JWH8"/>
<evidence type="ECO:0000259" key="4">
    <source>
        <dbReference type="Pfam" id="PF12928"/>
    </source>
</evidence>
<keyword evidence="5" id="KW-0540">Nuclease</keyword>
<dbReference type="HOGENOM" id="CLU_028449_0_1_1"/>
<evidence type="ECO:0000256" key="1">
    <source>
        <dbReference type="ARBA" id="ARBA00005736"/>
    </source>
</evidence>
<dbReference type="Proteomes" id="UP000001744">
    <property type="component" value="Unassembled WGS sequence"/>
</dbReference>
<evidence type="ECO:0000256" key="2">
    <source>
        <dbReference type="ARBA" id="ARBA00022694"/>
    </source>
</evidence>
<evidence type="ECO:0000256" key="3">
    <source>
        <dbReference type="SAM" id="MobiDB-lite"/>
    </source>
</evidence>
<keyword evidence="5" id="KW-0378">Hydrolase</keyword>
<dbReference type="PANTHER" id="PTHR21027:SF1">
    <property type="entry name" value="TRNA-SPLICING ENDONUCLEASE SUBUNIT SEN54"/>
    <property type="match status" value="1"/>
</dbReference>
<keyword evidence="7" id="KW-1185">Reference proteome</keyword>
<accession>B6JWH8</accession>
<dbReference type="InterPro" id="IPR024336">
    <property type="entry name" value="tRNA_splic_suSen54_N"/>
</dbReference>
<dbReference type="GO" id="GO:0000379">
    <property type="term" value="P:tRNA-type intron splice site recognition and cleavage"/>
    <property type="evidence" value="ECO:0000318"/>
    <property type="project" value="GO_Central"/>
</dbReference>
<sequence>MNKQDGENPFSNFEDDVDPSDEVQDWRFLSSLKGDDVNFTIPKRGLKDFEPDGTQKQVTVLQNSQNAMFDALAVERLIPAKTVIQAVWRPQQQKAEVLHAHGPMFKTMGHATSNNSVWLLPEETVYLVERGSMECWCEEGIPMSLQHVYAEAIAACGGLEYYHVYAHLRRCGFTVVRSKQPSPEDVEAYQLKKQMYGRSLRTLMLDLKSKLLNFSFVAFQRLWFSPSSMKKSMLPDRTYRSYEQIYEQIQFVAGYTPQPKAPVLPDLPFRNAFDVYKPSASFKKSAPGEPDFTVCVVNAHTTCVPTLQHLDALFRSVPLKESTSNNPMQRIKEGRRQIIIAIDDGGVISYMKFGDVFMNEKMYLLKPKERRRARPKGKETTASNRGKALAGTDEKKQVSSKPAAKPTSVGA</sequence>
<protein>
    <submittedName>
        <fullName evidence="5">tRNA-splicing endonuclease subunit Sen54</fullName>
    </submittedName>
</protein>
<dbReference type="OrthoDB" id="408683at2759"/>
<dbReference type="Pfam" id="PF12928">
    <property type="entry name" value="tRNA_int_end_N2"/>
    <property type="match status" value="1"/>
</dbReference>
<comment type="similarity">
    <text evidence="1">Belongs to the SEN54 family.</text>
</comment>
<evidence type="ECO:0000313" key="5">
    <source>
        <dbReference type="EMBL" id="EEB05729.1"/>
    </source>
</evidence>
<dbReference type="JaponicusDB" id="SJAG_00754">
    <property type="gene designation" value="sen54"/>
</dbReference>
<dbReference type="VEuPathDB" id="FungiDB:SJAG_00754"/>
<dbReference type="RefSeq" id="XP_002172022.1">
    <property type="nucleotide sequence ID" value="XM_002171986.1"/>
</dbReference>
<dbReference type="OMA" id="FNVWKPQ"/>
<dbReference type="GeneID" id="7052170"/>
<evidence type="ECO:0000313" key="7">
    <source>
        <dbReference type="Proteomes" id="UP000001744"/>
    </source>
</evidence>
<keyword evidence="5" id="KW-0255">Endonuclease</keyword>
<feature type="domain" description="tRNA-splicing endonuclease subunit Sen54 N-terminal" evidence="4">
    <location>
        <begin position="69"/>
        <end position="136"/>
    </location>
</feature>
<feature type="region of interest" description="Disordered" evidence="3">
    <location>
        <begin position="368"/>
        <end position="411"/>
    </location>
</feature>
<dbReference type="PANTHER" id="PTHR21027">
    <property type="entry name" value="TRNA-SPLICING ENDONUCLEASE SUBUNIT SEN54"/>
    <property type="match status" value="1"/>
</dbReference>
<dbReference type="GO" id="GO:0032473">
    <property type="term" value="C:cytoplasmic side of mitochondrial outer membrane"/>
    <property type="evidence" value="ECO:0007669"/>
    <property type="project" value="EnsemblFungi"/>
</dbReference>
<reference evidence="5 7" key="1">
    <citation type="journal article" date="2011" name="Science">
        <title>Comparative functional genomics of the fission yeasts.</title>
        <authorList>
            <person name="Rhind N."/>
            <person name="Chen Z."/>
            <person name="Yassour M."/>
            <person name="Thompson D.A."/>
            <person name="Haas B.J."/>
            <person name="Habib N."/>
            <person name="Wapinski I."/>
            <person name="Roy S."/>
            <person name="Lin M.F."/>
            <person name="Heiman D.I."/>
            <person name="Young S.K."/>
            <person name="Furuya K."/>
            <person name="Guo Y."/>
            <person name="Pidoux A."/>
            <person name="Chen H.M."/>
            <person name="Robbertse B."/>
            <person name="Goldberg J.M."/>
            <person name="Aoki K."/>
            <person name="Bayne E.H."/>
            <person name="Berlin A.M."/>
            <person name="Desjardins C.A."/>
            <person name="Dobbs E."/>
            <person name="Dukaj L."/>
            <person name="Fan L."/>
            <person name="FitzGerald M.G."/>
            <person name="French C."/>
            <person name="Gujja S."/>
            <person name="Hansen K."/>
            <person name="Keifenheim D."/>
            <person name="Levin J.Z."/>
            <person name="Mosher R.A."/>
            <person name="Mueller C.A."/>
            <person name="Pfiffner J."/>
            <person name="Priest M."/>
            <person name="Russ C."/>
            <person name="Smialowska A."/>
            <person name="Swoboda P."/>
            <person name="Sykes S.M."/>
            <person name="Vaughn M."/>
            <person name="Vengrova S."/>
            <person name="Yoder R."/>
            <person name="Zeng Q."/>
            <person name="Allshire R."/>
            <person name="Baulcombe D."/>
            <person name="Birren B.W."/>
            <person name="Brown W."/>
            <person name="Ekwall K."/>
            <person name="Kellis M."/>
            <person name="Leatherwood J."/>
            <person name="Levin H."/>
            <person name="Margalit H."/>
            <person name="Martienssen R."/>
            <person name="Nieduszynski C.A."/>
            <person name="Spatafora J.W."/>
            <person name="Friedman N."/>
            <person name="Dalgaard J.Z."/>
            <person name="Baumann P."/>
            <person name="Niki H."/>
            <person name="Regev A."/>
            <person name="Nusbaum C."/>
        </authorList>
    </citation>
    <scope>NUCLEOTIDE SEQUENCE [LARGE SCALE GENOMIC DNA]</scope>
    <source>
        <strain evidence="7">yFS275 / FY16936</strain>
    </source>
</reference>
<proteinExistence type="inferred from homology"/>
<dbReference type="GO" id="GO:0004519">
    <property type="term" value="F:endonuclease activity"/>
    <property type="evidence" value="ECO:0007669"/>
    <property type="project" value="UniProtKB-KW"/>
</dbReference>
<dbReference type="EMBL" id="KE651166">
    <property type="protein sequence ID" value="EEB05729.1"/>
    <property type="molecule type" value="Genomic_DNA"/>
</dbReference>
<organism evidence="5 7">
    <name type="scientific">Schizosaccharomyces japonicus (strain yFS275 / FY16936)</name>
    <name type="common">Fission yeast</name>
    <dbReference type="NCBI Taxonomy" id="402676"/>
    <lineage>
        <taxon>Eukaryota</taxon>
        <taxon>Fungi</taxon>
        <taxon>Dikarya</taxon>
        <taxon>Ascomycota</taxon>
        <taxon>Taphrinomycotina</taxon>
        <taxon>Schizosaccharomycetes</taxon>
        <taxon>Schizosaccharomycetales</taxon>
        <taxon>Schizosaccharomycetaceae</taxon>
        <taxon>Schizosaccharomyces</taxon>
    </lineage>
</organism>
<dbReference type="eggNOG" id="KOG4772">
    <property type="taxonomic scope" value="Eukaryota"/>
</dbReference>
<dbReference type="AlphaFoldDB" id="B6JWH8"/>
<dbReference type="GO" id="GO:0000214">
    <property type="term" value="C:tRNA-intron endonuclease complex"/>
    <property type="evidence" value="ECO:0000318"/>
    <property type="project" value="GO_Central"/>
</dbReference>
<evidence type="ECO:0000313" key="6">
    <source>
        <dbReference type="JaponicusDB" id="SJAG_00754"/>
    </source>
</evidence>